<dbReference type="Proteomes" id="UP000298180">
    <property type="component" value="Unassembled WGS sequence"/>
</dbReference>
<protein>
    <submittedName>
        <fullName evidence="1">Uncharacterized protein</fullName>
    </submittedName>
</protein>
<evidence type="ECO:0000313" key="1">
    <source>
        <dbReference type="EMBL" id="TFZ00772.1"/>
    </source>
</evidence>
<dbReference type="AlphaFoldDB" id="A0A4Z0BPS6"/>
<sequence length="81" mass="8996">MKVDIYRRPEPQHKLSFIAVPAGQEIPQEAINVDWHVVANNVEIDVEAPQLPDYGIDEAAKQIREKGYAITSVYHQVAAGG</sequence>
<proteinExistence type="predicted"/>
<organism evidence="1 2">
    <name type="scientific">Ramlibacter henchirensis</name>
    <dbReference type="NCBI Taxonomy" id="204072"/>
    <lineage>
        <taxon>Bacteria</taxon>
        <taxon>Pseudomonadati</taxon>
        <taxon>Pseudomonadota</taxon>
        <taxon>Betaproteobacteria</taxon>
        <taxon>Burkholderiales</taxon>
        <taxon>Comamonadaceae</taxon>
        <taxon>Ramlibacter</taxon>
    </lineage>
</organism>
<dbReference type="RefSeq" id="WP_135265110.1">
    <property type="nucleotide sequence ID" value="NZ_SMLM01000003.1"/>
</dbReference>
<dbReference type="OrthoDB" id="8812178at2"/>
<accession>A0A4Z0BPS6</accession>
<name>A0A4Z0BPS6_9BURK</name>
<reference evidence="1 2" key="1">
    <citation type="submission" date="2019-03" db="EMBL/GenBank/DDBJ databases">
        <title>Ramlibacter henchirensis DSM 14656, whole genome shotgun sequence.</title>
        <authorList>
            <person name="Zhang X."/>
            <person name="Feng G."/>
            <person name="Zhu H."/>
        </authorList>
    </citation>
    <scope>NUCLEOTIDE SEQUENCE [LARGE SCALE GENOMIC DNA]</scope>
    <source>
        <strain evidence="1 2">DSM 14656</strain>
    </source>
</reference>
<comment type="caution">
    <text evidence="1">The sequence shown here is derived from an EMBL/GenBank/DDBJ whole genome shotgun (WGS) entry which is preliminary data.</text>
</comment>
<dbReference type="InterPro" id="IPR046137">
    <property type="entry name" value="DUF6139"/>
</dbReference>
<keyword evidence="2" id="KW-1185">Reference proteome</keyword>
<dbReference type="EMBL" id="SMLM01000003">
    <property type="protein sequence ID" value="TFZ00772.1"/>
    <property type="molecule type" value="Genomic_DNA"/>
</dbReference>
<evidence type="ECO:0000313" key="2">
    <source>
        <dbReference type="Proteomes" id="UP000298180"/>
    </source>
</evidence>
<dbReference type="Pfam" id="PF19636">
    <property type="entry name" value="DUF6139"/>
    <property type="match status" value="1"/>
</dbReference>
<gene>
    <name evidence="1" type="ORF">EZ313_20210</name>
</gene>